<feature type="region of interest" description="Disordered" evidence="2">
    <location>
        <begin position="169"/>
        <end position="313"/>
    </location>
</feature>
<dbReference type="PANTHER" id="PTHR46179">
    <property type="entry name" value="ZINC FINGER PROTEIN"/>
    <property type="match status" value="1"/>
</dbReference>
<feature type="domain" description="C2H2-type" evidence="3">
    <location>
        <begin position="613"/>
        <end position="649"/>
    </location>
</feature>
<dbReference type="PANTHER" id="PTHR46179:SF19">
    <property type="entry name" value="C2H2 FINGER DOMAIN TRANSCRIPTION FACTOR (EUROFUNG)-RELATED"/>
    <property type="match status" value="1"/>
</dbReference>
<dbReference type="SMART" id="SM00355">
    <property type="entry name" value="ZnF_C2H2"/>
    <property type="match status" value="3"/>
</dbReference>
<dbReference type="Proteomes" id="UP001610335">
    <property type="component" value="Unassembled WGS sequence"/>
</dbReference>
<feature type="region of interest" description="Disordered" evidence="2">
    <location>
        <begin position="586"/>
        <end position="627"/>
    </location>
</feature>
<feature type="compositionally biased region" description="Polar residues" evidence="2">
    <location>
        <begin position="226"/>
        <end position="239"/>
    </location>
</feature>
<dbReference type="InterPro" id="IPR051061">
    <property type="entry name" value="Zinc_finger_trans_reg"/>
</dbReference>
<accession>A0ABR4I0K3</accession>
<dbReference type="PROSITE" id="PS00028">
    <property type="entry name" value="ZINC_FINGER_C2H2_1"/>
    <property type="match status" value="1"/>
</dbReference>
<sequence>MFMHPSLRKGVITDQSSVPFINYPDSVFIQDDQFLPEYSQDIPFQYLNQDQPRLESAFNYHQDFNRVSPPSSVPSSPSSSPASSVSHFAVNTAVATGYPTVFDGSCNFEAPSMTPASSYNPSIHVQQSDSPQPQSYIPQYHPQQFVYDNSPMLTTQQYSLNNNGWENHLQLGNNLPRASHQFNSHTSHLQTPNSSSGRSPRNSYQHYSAHNSAPTKPLPTPVHTPVQHSFLTPQYQKNDLSSHDAGQFVPDQQQQSQSQHQHQTSDYSLAPSVSSVSHNSPVTPQTGFEDVEDISRPVPNEYTSSNGLPLGIPKLNRTITDAYQDELYNPSMQTPQLPNQPAHPQGILSPLHHNLVANRLQAANQGHLSARVQSPVGSIHRERSPFRQNSPLAAEYDHETFQQQPTVTSVPTSQPGMGMRQTQMESKTISPKDAVLSDFNDAEDHATSLYPQSDFNFGDALGLRQDNTFQPAPAFPSMDSFPTQFNQAPGTSQPFTFKQPQQQSRRQSQQQQNSLLHQTPDFPASLPRFESTGNDAYSNDMISPTLSKHEITRPQDTAADGGTYTCTYHGCTQRFESPVKLQKHKREAHRQTTPGGHLVARDVSSRNSQAGPHRCERVNPSTGKPCNSVFSRPYDLTRHEDTIHNARKQKVRCHLCTEEKTFSRNDALTRHMRVVHPEVDWPGKQRRRGRE</sequence>
<dbReference type="PROSITE" id="PS50157">
    <property type="entry name" value="ZINC_FINGER_C2H2_2"/>
    <property type="match status" value="2"/>
</dbReference>
<feature type="compositionally biased region" description="Low complexity" evidence="2">
    <location>
        <begin position="252"/>
        <end position="284"/>
    </location>
</feature>
<organism evidence="4 5">
    <name type="scientific">Aspergillus cavernicola</name>
    <dbReference type="NCBI Taxonomy" id="176166"/>
    <lineage>
        <taxon>Eukaryota</taxon>
        <taxon>Fungi</taxon>
        <taxon>Dikarya</taxon>
        <taxon>Ascomycota</taxon>
        <taxon>Pezizomycotina</taxon>
        <taxon>Eurotiomycetes</taxon>
        <taxon>Eurotiomycetidae</taxon>
        <taxon>Eurotiales</taxon>
        <taxon>Aspergillaceae</taxon>
        <taxon>Aspergillus</taxon>
        <taxon>Aspergillus subgen. Nidulantes</taxon>
    </lineage>
</organism>
<protein>
    <recommendedName>
        <fullName evidence="3">C2H2-type domain-containing protein</fullName>
    </recommendedName>
</protein>
<keyword evidence="5" id="KW-1185">Reference proteome</keyword>
<feature type="region of interest" description="Disordered" evidence="2">
    <location>
        <begin position="461"/>
        <end position="550"/>
    </location>
</feature>
<keyword evidence="1" id="KW-0479">Metal-binding</keyword>
<dbReference type="Pfam" id="PF00096">
    <property type="entry name" value="zf-C2H2"/>
    <property type="match status" value="1"/>
</dbReference>
<evidence type="ECO:0000313" key="4">
    <source>
        <dbReference type="EMBL" id="KAL2821289.1"/>
    </source>
</evidence>
<dbReference type="Gene3D" id="3.30.160.60">
    <property type="entry name" value="Classic Zinc Finger"/>
    <property type="match status" value="1"/>
</dbReference>
<evidence type="ECO:0000256" key="1">
    <source>
        <dbReference type="PROSITE-ProRule" id="PRU00042"/>
    </source>
</evidence>
<keyword evidence="1" id="KW-0863">Zinc-finger</keyword>
<evidence type="ECO:0000259" key="3">
    <source>
        <dbReference type="PROSITE" id="PS50157"/>
    </source>
</evidence>
<feature type="compositionally biased region" description="Polar residues" evidence="2">
    <location>
        <begin position="180"/>
        <end position="191"/>
    </location>
</feature>
<feature type="compositionally biased region" description="Low complexity" evidence="2">
    <location>
        <begin position="192"/>
        <end position="203"/>
    </location>
</feature>
<name>A0ABR4I0K3_9EURO</name>
<evidence type="ECO:0000256" key="2">
    <source>
        <dbReference type="SAM" id="MobiDB-lite"/>
    </source>
</evidence>
<reference evidence="4 5" key="1">
    <citation type="submission" date="2024-07" db="EMBL/GenBank/DDBJ databases">
        <title>Section-level genome sequencing and comparative genomics of Aspergillus sections Usti and Cavernicolus.</title>
        <authorList>
            <consortium name="Lawrence Berkeley National Laboratory"/>
            <person name="Nybo J.L."/>
            <person name="Vesth T.C."/>
            <person name="Theobald S."/>
            <person name="Frisvad J.C."/>
            <person name="Larsen T.O."/>
            <person name="Kjaerboelling I."/>
            <person name="Rothschild-Mancinelli K."/>
            <person name="Lyhne E.K."/>
            <person name="Kogle M.E."/>
            <person name="Barry K."/>
            <person name="Clum A."/>
            <person name="Na H."/>
            <person name="Ledsgaard L."/>
            <person name="Lin J."/>
            <person name="Lipzen A."/>
            <person name="Kuo A."/>
            <person name="Riley R."/>
            <person name="Mondo S."/>
            <person name="LaButti K."/>
            <person name="Haridas S."/>
            <person name="Pangalinan J."/>
            <person name="Salamov A.A."/>
            <person name="Simmons B.A."/>
            <person name="Magnuson J.K."/>
            <person name="Chen J."/>
            <person name="Drula E."/>
            <person name="Henrissat B."/>
            <person name="Wiebenga A."/>
            <person name="Lubbers R.J."/>
            <person name="Gomes A.C."/>
            <person name="Makela M.R."/>
            <person name="Stajich J."/>
            <person name="Grigoriev I.V."/>
            <person name="Mortensen U.H."/>
            <person name="De vries R.P."/>
            <person name="Baker S.E."/>
            <person name="Andersen M.R."/>
        </authorList>
    </citation>
    <scope>NUCLEOTIDE SEQUENCE [LARGE SCALE GENOMIC DNA]</scope>
    <source>
        <strain evidence="4 5">CBS 600.67</strain>
    </source>
</reference>
<feature type="compositionally biased region" description="Polar residues" evidence="2">
    <location>
        <begin position="531"/>
        <end position="546"/>
    </location>
</feature>
<dbReference type="EMBL" id="JBFXLS010000065">
    <property type="protein sequence ID" value="KAL2821289.1"/>
    <property type="molecule type" value="Genomic_DNA"/>
</dbReference>
<feature type="compositionally biased region" description="Polar residues" evidence="2">
    <location>
        <begin position="401"/>
        <end position="429"/>
    </location>
</feature>
<dbReference type="InterPro" id="IPR013087">
    <property type="entry name" value="Znf_C2H2_type"/>
</dbReference>
<feature type="domain" description="C2H2-type" evidence="3">
    <location>
        <begin position="564"/>
        <end position="594"/>
    </location>
</feature>
<comment type="caution">
    <text evidence="4">The sequence shown here is derived from an EMBL/GenBank/DDBJ whole genome shotgun (WGS) entry which is preliminary data.</text>
</comment>
<gene>
    <name evidence="4" type="ORF">BDW59DRAFT_111574</name>
</gene>
<feature type="compositionally biased region" description="Polar residues" evidence="2">
    <location>
        <begin position="480"/>
        <end position="498"/>
    </location>
</feature>
<keyword evidence="1" id="KW-0862">Zinc</keyword>
<feature type="region of interest" description="Disordered" evidence="2">
    <location>
        <begin position="400"/>
        <end position="429"/>
    </location>
</feature>
<proteinExistence type="predicted"/>
<feature type="compositionally biased region" description="Polar residues" evidence="2">
    <location>
        <begin position="204"/>
        <end position="214"/>
    </location>
</feature>
<evidence type="ECO:0000313" key="5">
    <source>
        <dbReference type="Proteomes" id="UP001610335"/>
    </source>
</evidence>
<feature type="compositionally biased region" description="Low complexity" evidence="2">
    <location>
        <begin position="499"/>
        <end position="512"/>
    </location>
</feature>
<feature type="compositionally biased region" description="Polar residues" evidence="2">
    <location>
        <begin position="119"/>
        <end position="137"/>
    </location>
</feature>
<feature type="region of interest" description="Disordered" evidence="2">
    <location>
        <begin position="119"/>
        <end position="138"/>
    </location>
</feature>